<dbReference type="CDD" id="cd05387">
    <property type="entry name" value="BY-kinase"/>
    <property type="match status" value="1"/>
</dbReference>
<evidence type="ECO:0000313" key="10">
    <source>
        <dbReference type="EMBL" id="UJF32783.1"/>
    </source>
</evidence>
<dbReference type="InterPro" id="IPR025669">
    <property type="entry name" value="AAA_dom"/>
</dbReference>
<accession>A0ABY3SFI9</accession>
<reference evidence="10 11" key="1">
    <citation type="journal article" date="2024" name="Int. J. Syst. Evol. Microbiol.">
        <title>Paenibacillus hexagrammi sp. nov., a novel bacterium isolated from the gut content of Hexagrammos agrammus.</title>
        <authorList>
            <person name="Jung H.K."/>
            <person name="Kim D.G."/>
            <person name="Zin H."/>
            <person name="Park J."/>
            <person name="Jung H."/>
            <person name="Kim Y.O."/>
            <person name="Kong H.J."/>
            <person name="Kim J.W."/>
            <person name="Kim Y.S."/>
        </authorList>
    </citation>
    <scope>NUCLEOTIDE SEQUENCE [LARGE SCALE GENOMIC DNA]</scope>
    <source>
        <strain evidence="10 11">YPD9-1</strain>
    </source>
</reference>
<evidence type="ECO:0000256" key="1">
    <source>
        <dbReference type="ARBA" id="ARBA00007316"/>
    </source>
</evidence>
<keyword evidence="5" id="KW-0418">Kinase</keyword>
<evidence type="ECO:0000256" key="7">
    <source>
        <dbReference type="ARBA" id="ARBA00023137"/>
    </source>
</evidence>
<keyword evidence="4" id="KW-0547">Nucleotide-binding</keyword>
<dbReference type="NCBIfam" id="TIGR01007">
    <property type="entry name" value="eps_fam"/>
    <property type="match status" value="1"/>
</dbReference>
<proteinExistence type="inferred from homology"/>
<evidence type="ECO:0000256" key="2">
    <source>
        <dbReference type="ARBA" id="ARBA00011903"/>
    </source>
</evidence>
<keyword evidence="7" id="KW-0829">Tyrosine-protein kinase</keyword>
<evidence type="ECO:0000256" key="4">
    <source>
        <dbReference type="ARBA" id="ARBA00022741"/>
    </source>
</evidence>
<evidence type="ECO:0000256" key="8">
    <source>
        <dbReference type="ARBA" id="ARBA00051245"/>
    </source>
</evidence>
<organism evidence="10 11">
    <name type="scientific">Paenibacillus hexagrammi</name>
    <dbReference type="NCBI Taxonomy" id="2908839"/>
    <lineage>
        <taxon>Bacteria</taxon>
        <taxon>Bacillati</taxon>
        <taxon>Bacillota</taxon>
        <taxon>Bacilli</taxon>
        <taxon>Bacillales</taxon>
        <taxon>Paenibacillaceae</taxon>
        <taxon>Paenibacillus</taxon>
    </lineage>
</organism>
<evidence type="ECO:0000313" key="11">
    <source>
        <dbReference type="Proteomes" id="UP001649230"/>
    </source>
</evidence>
<keyword evidence="3 10" id="KW-0808">Transferase</keyword>
<keyword evidence="6" id="KW-0067">ATP-binding</keyword>
<dbReference type="Gene3D" id="3.40.50.300">
    <property type="entry name" value="P-loop containing nucleotide triphosphate hydrolases"/>
    <property type="match status" value="1"/>
</dbReference>
<dbReference type="SUPFAM" id="SSF52540">
    <property type="entry name" value="P-loop containing nucleoside triphosphate hydrolases"/>
    <property type="match status" value="1"/>
</dbReference>
<keyword evidence="11" id="KW-1185">Reference proteome</keyword>
<dbReference type="RefSeq" id="WP_235119126.1">
    <property type="nucleotide sequence ID" value="NZ_CP090978.1"/>
</dbReference>
<dbReference type="PANTHER" id="PTHR32309">
    <property type="entry name" value="TYROSINE-PROTEIN KINASE"/>
    <property type="match status" value="1"/>
</dbReference>
<evidence type="ECO:0000256" key="6">
    <source>
        <dbReference type="ARBA" id="ARBA00022840"/>
    </source>
</evidence>
<dbReference type="PANTHER" id="PTHR32309:SF13">
    <property type="entry name" value="FERRIC ENTEROBACTIN TRANSPORT PROTEIN FEPE"/>
    <property type="match status" value="1"/>
</dbReference>
<name>A0ABY3SFI9_9BACL</name>
<evidence type="ECO:0000259" key="9">
    <source>
        <dbReference type="Pfam" id="PF13614"/>
    </source>
</evidence>
<dbReference type="InterPro" id="IPR005702">
    <property type="entry name" value="Wzc-like_C"/>
</dbReference>
<comment type="catalytic activity">
    <reaction evidence="8">
        <text>L-tyrosyl-[protein] + ATP = O-phospho-L-tyrosyl-[protein] + ADP + H(+)</text>
        <dbReference type="Rhea" id="RHEA:10596"/>
        <dbReference type="Rhea" id="RHEA-COMP:10136"/>
        <dbReference type="Rhea" id="RHEA-COMP:20101"/>
        <dbReference type="ChEBI" id="CHEBI:15378"/>
        <dbReference type="ChEBI" id="CHEBI:30616"/>
        <dbReference type="ChEBI" id="CHEBI:46858"/>
        <dbReference type="ChEBI" id="CHEBI:61978"/>
        <dbReference type="ChEBI" id="CHEBI:456216"/>
        <dbReference type="EC" id="2.7.10.2"/>
    </reaction>
</comment>
<dbReference type="EC" id="2.7.10.2" evidence="2"/>
<dbReference type="InterPro" id="IPR027417">
    <property type="entry name" value="P-loop_NTPase"/>
</dbReference>
<feature type="domain" description="AAA" evidence="9">
    <location>
        <begin position="91"/>
        <end position="240"/>
    </location>
</feature>
<sequence length="250" mass="28018">MGIVFSLGLILSIRLLDTRIRTEEDLFTVCDSFILGTIQSFKKVKKGIILITKMDHASAIAETFRTIRTSMHYLRQDEDQKLFLICSAAPGEGKTTVVSNLSIITALDGKRVLLIDGDLRNPHLHHVFEIPNRVGLSSILTGHSTLGNAVRETQIPGLFILPAGPLQPHPAELFGTMRMDELCQNLKTQFDCVFIDSPSLLSVTDARIIKKNMDGIIITIRLNSTKKDHIKKNLTTAGYFKKQNFRHYCK</sequence>
<evidence type="ECO:0000256" key="5">
    <source>
        <dbReference type="ARBA" id="ARBA00022777"/>
    </source>
</evidence>
<dbReference type="EMBL" id="CP090978">
    <property type="protein sequence ID" value="UJF32783.1"/>
    <property type="molecule type" value="Genomic_DNA"/>
</dbReference>
<evidence type="ECO:0000256" key="3">
    <source>
        <dbReference type="ARBA" id="ARBA00022679"/>
    </source>
</evidence>
<protein>
    <recommendedName>
        <fullName evidence="2">non-specific protein-tyrosine kinase</fullName>
        <ecNumber evidence="2">2.7.10.2</ecNumber>
    </recommendedName>
</protein>
<dbReference type="InterPro" id="IPR050445">
    <property type="entry name" value="Bact_polysacc_biosynth/exp"/>
</dbReference>
<gene>
    <name evidence="10" type="ORF">L0M14_24885</name>
</gene>
<dbReference type="GO" id="GO:0004715">
    <property type="term" value="F:non-membrane spanning protein tyrosine kinase activity"/>
    <property type="evidence" value="ECO:0007669"/>
    <property type="project" value="UniProtKB-EC"/>
</dbReference>
<comment type="similarity">
    <text evidence="1">Belongs to the CpsD/CapB family.</text>
</comment>
<dbReference type="Proteomes" id="UP001649230">
    <property type="component" value="Chromosome"/>
</dbReference>
<dbReference type="Pfam" id="PF13614">
    <property type="entry name" value="AAA_31"/>
    <property type="match status" value="1"/>
</dbReference>